<proteinExistence type="predicted"/>
<comment type="caution">
    <text evidence="2">The sequence shown here is derived from an EMBL/GenBank/DDBJ whole genome shotgun (WGS) entry which is preliminary data.</text>
</comment>
<feature type="non-terminal residue" evidence="2">
    <location>
        <position position="175"/>
    </location>
</feature>
<evidence type="ECO:0000313" key="2">
    <source>
        <dbReference type="EMBL" id="EQD68104.1"/>
    </source>
</evidence>
<keyword evidence="2" id="KW-0540">Nuclease</keyword>
<gene>
    <name evidence="2" type="ORF">B1B_05693</name>
</gene>
<reference evidence="2" key="1">
    <citation type="submission" date="2013-08" db="EMBL/GenBank/DDBJ databases">
        <authorList>
            <person name="Mendez C."/>
            <person name="Richter M."/>
            <person name="Ferrer M."/>
            <person name="Sanchez J."/>
        </authorList>
    </citation>
    <scope>NUCLEOTIDE SEQUENCE</scope>
</reference>
<dbReference type="GO" id="GO:0000213">
    <property type="term" value="F:tRNA-intron lyase activity"/>
    <property type="evidence" value="ECO:0007669"/>
    <property type="project" value="InterPro"/>
</dbReference>
<protein>
    <submittedName>
        <fullName evidence="2">tRNA splicing endonuclease</fullName>
    </submittedName>
</protein>
<feature type="non-terminal residue" evidence="2">
    <location>
        <position position="1"/>
    </location>
</feature>
<name>T1CKM5_9ZZZZ</name>
<dbReference type="InterPro" id="IPR006678">
    <property type="entry name" value="tRNA_intron_Endonuc_N"/>
</dbReference>
<dbReference type="Gene3D" id="3.40.1170.20">
    <property type="entry name" value="tRNA intron endonuclease, N-terminal domain"/>
    <property type="match status" value="1"/>
</dbReference>
<accession>T1CKM5</accession>
<dbReference type="Gene3D" id="3.40.1350.150">
    <property type="match status" value="1"/>
</dbReference>
<feature type="domain" description="tRNA intron endonuclease N-terminal" evidence="1">
    <location>
        <begin position="86"/>
        <end position="145"/>
    </location>
</feature>
<keyword evidence="2" id="KW-0378">Hydrolase</keyword>
<dbReference type="SUPFAM" id="SSF55267">
    <property type="entry name" value="tRNA-intron endonuclease N-terminal domain-like"/>
    <property type="match status" value="1"/>
</dbReference>
<dbReference type="GO" id="GO:0006388">
    <property type="term" value="P:tRNA splicing, via endonucleolytic cleavage and ligation"/>
    <property type="evidence" value="ECO:0007669"/>
    <property type="project" value="InterPro"/>
</dbReference>
<reference evidence="2" key="2">
    <citation type="journal article" date="2014" name="ISME J.">
        <title>Microbial stratification in low pH oxic and suboxic macroscopic growths along an acid mine drainage.</title>
        <authorList>
            <person name="Mendez-Garcia C."/>
            <person name="Mesa V."/>
            <person name="Sprenger R.R."/>
            <person name="Richter M."/>
            <person name="Diez M.S."/>
            <person name="Solano J."/>
            <person name="Bargiela R."/>
            <person name="Golyshina O.V."/>
            <person name="Manteca A."/>
            <person name="Ramos J.L."/>
            <person name="Gallego J.R."/>
            <person name="Llorente I."/>
            <person name="Martins Dos Santos V.A."/>
            <person name="Jensen O.N."/>
            <person name="Pelaez A.I."/>
            <person name="Sanchez J."/>
            <person name="Ferrer M."/>
        </authorList>
    </citation>
    <scope>NUCLEOTIDE SEQUENCE</scope>
</reference>
<dbReference type="AlphaFoldDB" id="T1CKM5"/>
<evidence type="ECO:0000259" key="1">
    <source>
        <dbReference type="Pfam" id="PF02778"/>
    </source>
</evidence>
<dbReference type="SUPFAM" id="SSF53032">
    <property type="entry name" value="tRNA-intron endonuclease catalytic domain-like"/>
    <property type="match status" value="1"/>
</dbReference>
<dbReference type="EMBL" id="AUZY01003612">
    <property type="protein sequence ID" value="EQD68104.1"/>
    <property type="molecule type" value="Genomic_DNA"/>
</dbReference>
<keyword evidence="2" id="KW-0255">Endonuclease</keyword>
<dbReference type="InterPro" id="IPR036740">
    <property type="entry name" value="tRNA_intron_Endonuc_N_sf"/>
</dbReference>
<organism evidence="2">
    <name type="scientific">mine drainage metagenome</name>
    <dbReference type="NCBI Taxonomy" id="410659"/>
    <lineage>
        <taxon>unclassified sequences</taxon>
        <taxon>metagenomes</taxon>
        <taxon>ecological metagenomes</taxon>
    </lineage>
</organism>
<dbReference type="Pfam" id="PF02778">
    <property type="entry name" value="tRNA_int_endo_N"/>
    <property type="match status" value="1"/>
</dbReference>
<sequence>FPFALLPRGGTLGKTPSRFWVSAFSERTPFSLPGLRDRLDACRGAKRGLLLGVVDEESDLTFYRAREVEPRGSHVAAMLSSPVEAWLFGDRVSLLSPSEPPGLPAGEGYGSRVGQRLELSLLEAWYLAEEGRLMFRDPDGAPLTLSGFQRRALAIEPDLPLRLPVYRHLRSVGLL</sequence>
<dbReference type="InterPro" id="IPR036167">
    <property type="entry name" value="tRNA_intron_Endo_cat-like_sf"/>
</dbReference>